<dbReference type="Pfam" id="PF15963">
    <property type="entry name" value="Myb_DNA-bind_7"/>
    <property type="match status" value="1"/>
</dbReference>
<name>A0AAD8IXW4_9APIA</name>
<evidence type="ECO:0000313" key="6">
    <source>
        <dbReference type="Proteomes" id="UP001237642"/>
    </source>
</evidence>
<organism evidence="5 6">
    <name type="scientific">Heracleum sosnowskyi</name>
    <dbReference type="NCBI Taxonomy" id="360622"/>
    <lineage>
        <taxon>Eukaryota</taxon>
        <taxon>Viridiplantae</taxon>
        <taxon>Streptophyta</taxon>
        <taxon>Embryophyta</taxon>
        <taxon>Tracheophyta</taxon>
        <taxon>Spermatophyta</taxon>
        <taxon>Magnoliopsida</taxon>
        <taxon>eudicotyledons</taxon>
        <taxon>Gunneridae</taxon>
        <taxon>Pentapetalae</taxon>
        <taxon>asterids</taxon>
        <taxon>campanulids</taxon>
        <taxon>Apiales</taxon>
        <taxon>Apiaceae</taxon>
        <taxon>Apioideae</taxon>
        <taxon>apioid superclade</taxon>
        <taxon>Tordylieae</taxon>
        <taxon>Tordyliinae</taxon>
        <taxon>Heracleum</taxon>
    </lineage>
</organism>
<feature type="domain" description="HTH myb-type" evidence="4">
    <location>
        <begin position="447"/>
        <end position="501"/>
    </location>
</feature>
<protein>
    <recommendedName>
        <fullName evidence="4">HTH myb-type domain-containing protein</fullName>
    </recommendedName>
</protein>
<comment type="subcellular location">
    <subcellularLocation>
        <location evidence="1">Nucleus</location>
    </subcellularLocation>
</comment>
<dbReference type="GO" id="GO:0001156">
    <property type="term" value="F:TFIIIC-class transcription factor complex binding"/>
    <property type="evidence" value="ECO:0007669"/>
    <property type="project" value="TreeGrafter"/>
</dbReference>
<evidence type="ECO:0000313" key="5">
    <source>
        <dbReference type="EMBL" id="KAK1393651.1"/>
    </source>
</evidence>
<feature type="region of interest" description="Disordered" evidence="3">
    <location>
        <begin position="72"/>
        <end position="99"/>
    </location>
</feature>
<feature type="region of interest" description="Disordered" evidence="3">
    <location>
        <begin position="308"/>
        <end position="349"/>
    </location>
</feature>
<evidence type="ECO:0000256" key="2">
    <source>
        <dbReference type="ARBA" id="ARBA00023242"/>
    </source>
</evidence>
<feature type="compositionally biased region" description="Polar residues" evidence="3">
    <location>
        <begin position="242"/>
        <end position="251"/>
    </location>
</feature>
<dbReference type="Proteomes" id="UP001237642">
    <property type="component" value="Unassembled WGS sequence"/>
</dbReference>
<feature type="region of interest" description="Disordered" evidence="3">
    <location>
        <begin position="540"/>
        <end position="603"/>
    </location>
</feature>
<feature type="region of interest" description="Disordered" evidence="3">
    <location>
        <begin position="202"/>
        <end position="254"/>
    </location>
</feature>
<dbReference type="GO" id="GO:0000126">
    <property type="term" value="C:transcription factor TFIIIB complex"/>
    <property type="evidence" value="ECO:0007669"/>
    <property type="project" value="TreeGrafter"/>
</dbReference>
<dbReference type="InterPro" id="IPR017930">
    <property type="entry name" value="Myb_dom"/>
</dbReference>
<reference evidence="5" key="2">
    <citation type="submission" date="2023-05" db="EMBL/GenBank/DDBJ databases">
        <authorList>
            <person name="Schelkunov M.I."/>
        </authorList>
    </citation>
    <scope>NUCLEOTIDE SEQUENCE</scope>
    <source>
        <strain evidence="5">Hsosn_3</strain>
        <tissue evidence="5">Leaf</tissue>
    </source>
</reference>
<feature type="region of interest" description="Disordered" evidence="3">
    <location>
        <begin position="388"/>
        <end position="412"/>
    </location>
</feature>
<feature type="compositionally biased region" description="Basic residues" evidence="3">
    <location>
        <begin position="339"/>
        <end position="349"/>
    </location>
</feature>
<evidence type="ECO:0000256" key="3">
    <source>
        <dbReference type="SAM" id="MobiDB-lite"/>
    </source>
</evidence>
<reference evidence="5" key="1">
    <citation type="submission" date="2023-02" db="EMBL/GenBank/DDBJ databases">
        <title>Genome of toxic invasive species Heracleum sosnowskyi carries increased number of genes despite the absence of recent whole-genome duplications.</title>
        <authorList>
            <person name="Schelkunov M."/>
            <person name="Shtratnikova V."/>
            <person name="Makarenko M."/>
            <person name="Klepikova A."/>
            <person name="Omelchenko D."/>
            <person name="Novikova G."/>
            <person name="Obukhova E."/>
            <person name="Bogdanov V."/>
            <person name="Penin A."/>
            <person name="Logacheva M."/>
        </authorList>
    </citation>
    <scope>NUCLEOTIDE SEQUENCE</scope>
    <source>
        <strain evidence="5">Hsosn_3</strain>
        <tissue evidence="5">Leaf</tissue>
    </source>
</reference>
<keyword evidence="2" id="KW-0539">Nucleus</keyword>
<dbReference type="PANTHER" id="PTHR22929:SF0">
    <property type="entry name" value="TRANSCRIPTION FACTOR TFIIIB COMPONENT B'' HOMOLOG"/>
    <property type="match status" value="1"/>
</dbReference>
<accession>A0AAD8IXW4</accession>
<dbReference type="GO" id="GO:0070898">
    <property type="term" value="P:RNA polymerase III preinitiation complex assembly"/>
    <property type="evidence" value="ECO:0007669"/>
    <property type="project" value="TreeGrafter"/>
</dbReference>
<dbReference type="GO" id="GO:0005634">
    <property type="term" value="C:nucleus"/>
    <property type="evidence" value="ECO:0007669"/>
    <property type="project" value="UniProtKB-SubCell"/>
</dbReference>
<dbReference type="InterPro" id="IPR009057">
    <property type="entry name" value="Homeodomain-like_sf"/>
</dbReference>
<feature type="compositionally biased region" description="Basic and acidic residues" evidence="3">
    <location>
        <begin position="558"/>
        <end position="571"/>
    </location>
</feature>
<feature type="region of interest" description="Disordered" evidence="3">
    <location>
        <begin position="1"/>
        <end position="39"/>
    </location>
</feature>
<dbReference type="AlphaFoldDB" id="A0AAD8IXW4"/>
<feature type="compositionally biased region" description="Polar residues" evidence="3">
    <location>
        <begin position="392"/>
        <end position="409"/>
    </location>
</feature>
<gene>
    <name evidence="5" type="ORF">POM88_012707</name>
</gene>
<proteinExistence type="predicted"/>
<sequence length="603" mass="68329">MDFRMDPFDDIVSDNAAKNARPSGKFQPKAKVKPRKESSVSVQSTWCTKAVIDSENERKNAALENSVDGIVVVPPPDNRSSGLTNRPTEHLSDKKKGDIGSLSEVSDSFLSQNTILTETQTTYADMSRKDEVILGTACEARLDHGLRPCNSSSFRLAAELPVSLDPLIHEEFTSSTAEDLNKMFEIEEGNTAPCLETLSNTDDVPSVPSQTVDLDEGSLPTNVPAKERGQGTTNMRLDHSVNHQQPSTSGQGVECGRSLKRLCKQMHIYQLVDELEEEDIETCQFPAEYPIGSSVNEDDHSDKDYQLEDERQNKKVSGKSKNPGHQEKANEASIPLTKKPSKKFSHSTRRRGRFEKGWLKIPEDEIEISDLSLKEIIVLGEYRELTERKNQETSQVPVRNQSTSKSSSGYFEDDDVFASEQGQESNDEQEKVAVQDNDTYFNYHANMKRTTRGRWTNQDTELFYEGLQQFGTDLTMIAQLFPGRTRDHIKLKYKNEERKHPLRLNDALANRGRGHSHFEQIVNRVKKAVAKRKRNFNIDDLDGLSGEEWNEVPPETNEVPKHEKMEQSEVEHMEDDVPEATDPVECTDSEDDEERWSQFRSDL</sequence>
<dbReference type="InterPro" id="IPR001005">
    <property type="entry name" value="SANT/Myb"/>
</dbReference>
<feature type="compositionally biased region" description="Polar residues" evidence="3">
    <location>
        <begin position="202"/>
        <end position="212"/>
    </location>
</feature>
<dbReference type="EMBL" id="JAUIZM010000003">
    <property type="protein sequence ID" value="KAK1393651.1"/>
    <property type="molecule type" value="Genomic_DNA"/>
</dbReference>
<evidence type="ECO:0000256" key="1">
    <source>
        <dbReference type="ARBA" id="ARBA00004123"/>
    </source>
</evidence>
<comment type="caution">
    <text evidence="5">The sequence shown here is derived from an EMBL/GenBank/DDBJ whole genome shotgun (WGS) entry which is preliminary data.</text>
</comment>
<dbReference type="SMART" id="SM00717">
    <property type="entry name" value="SANT"/>
    <property type="match status" value="1"/>
</dbReference>
<dbReference type="PANTHER" id="PTHR22929">
    <property type="entry name" value="RNA POLYMERASE III TRANSCRIPTION INITIATION FACTOR B"/>
    <property type="match status" value="1"/>
</dbReference>
<feature type="compositionally biased region" description="Acidic residues" evidence="3">
    <location>
        <begin position="585"/>
        <end position="594"/>
    </location>
</feature>
<feature type="compositionally biased region" description="Basic and acidic residues" evidence="3">
    <location>
        <begin position="87"/>
        <end position="98"/>
    </location>
</feature>
<dbReference type="CDD" id="cd00167">
    <property type="entry name" value="SANT"/>
    <property type="match status" value="1"/>
</dbReference>
<dbReference type="Gene3D" id="1.20.58.1880">
    <property type="match status" value="1"/>
</dbReference>
<evidence type="ECO:0000259" key="4">
    <source>
        <dbReference type="PROSITE" id="PS51294"/>
    </source>
</evidence>
<dbReference type="PROSITE" id="PS51294">
    <property type="entry name" value="HTH_MYB"/>
    <property type="match status" value="1"/>
</dbReference>
<dbReference type="InterPro" id="IPR039467">
    <property type="entry name" value="TFIIIB_B''_Myb"/>
</dbReference>
<keyword evidence="6" id="KW-1185">Reference proteome</keyword>
<dbReference type="SUPFAM" id="SSF46689">
    <property type="entry name" value="Homeodomain-like"/>
    <property type="match status" value="1"/>
</dbReference>